<sequence>MLSHLRFHRRAPSAPSSPLPEQAAPATWETSPGLPELRTTPASSQMPSKLPPIGRVTSVDDNLGRPPGSSDARSSSLIPPGSGFQGVRMSRAKPPPPPIDVELARPGPTSTRPSKVSTFVTPTDLRPTGTGTGPASEPMSPTPTCAAPAPAPDALRGKKGLPFLKKPVSTLLMRRRTGQHVSDQVSLPPREEATYDPRIKGTRVHDFSAPRVRRDSTTPDLCAAGAAGRPGAAPEAAPLLSPKPPVPPKDDVLLAFDTVQTVSRNSVQSYLPKHMKSTSSRFSFDMIGAAKQEKLLEERHRQREMDKNTSDPPEPRDRDSRFDDFDGDDMDYDAMMDDDGLEEAIPGINVDLADDTLDVDGDDDDDDDDDDDEAATDPDNDQENFAGFVFQRSNPAPALASPRTAGPGMPATPRDANGTAIGCAVTKEDTSSGPVDSALAWGEGGTGLGIRGLDTDMRQGGSQAEDLYFEDGLADELDFEHEGPKFDEALFDLDDTDQYGRPIPGAFAKAREHHVAQQREEASRKDAAAEVSPSPGVTASWPTPVPSAVPSAVPVVPDVSALPSQELEYQAALAEAAHKAADSEVEAMDEYELDDDGIIAEANASALANDADGFYGREFGFFSAPAARQAGKAQASSRSAKNCLSVENLYQYASGGYFGPGGAGLGPDASGRLVSREPNLTPITERSEYSNRNSFMSLALSPPGLGSGGPGSDGRNSSLLQSPGLAQLAMMADDDKMSVSALLKLRNRAWGGSQASLASSREGSPRSDRGPATAADGPTSPWGAGGFGMNGRKNSAFSVWHSSDAGSASGSPTLTTGLSLPLPLSALASPVPGSQTSPSPAAVAGTCSPVLEDDETALEPASAGAVTDPGSQEFLLSDSVGELVRSPVDMDGSQQEAVPRKAGVVAMGHRHKRSADSIPYTMEEPEEEADGETRWVMERRRTAESGEDIGG</sequence>
<feature type="region of interest" description="Disordered" evidence="1">
    <location>
        <begin position="1"/>
        <end position="162"/>
    </location>
</feature>
<keyword evidence="3" id="KW-1185">Reference proteome</keyword>
<accession>A0AAD9MEJ6</accession>
<dbReference type="AlphaFoldDB" id="A0AAD9MEJ6"/>
<organism evidence="2 3">
    <name type="scientific">Phyllachora maydis</name>
    <dbReference type="NCBI Taxonomy" id="1825666"/>
    <lineage>
        <taxon>Eukaryota</taxon>
        <taxon>Fungi</taxon>
        <taxon>Dikarya</taxon>
        <taxon>Ascomycota</taxon>
        <taxon>Pezizomycotina</taxon>
        <taxon>Sordariomycetes</taxon>
        <taxon>Sordariomycetidae</taxon>
        <taxon>Phyllachorales</taxon>
        <taxon>Phyllachoraceae</taxon>
        <taxon>Phyllachora</taxon>
    </lineage>
</organism>
<feature type="region of interest" description="Disordered" evidence="1">
    <location>
        <begin position="889"/>
        <end position="951"/>
    </location>
</feature>
<feature type="region of interest" description="Disordered" evidence="1">
    <location>
        <begin position="423"/>
        <end position="442"/>
    </location>
</feature>
<feature type="region of interest" description="Disordered" evidence="1">
    <location>
        <begin position="174"/>
        <end position="248"/>
    </location>
</feature>
<feature type="compositionally biased region" description="Acidic residues" evidence="1">
    <location>
        <begin position="352"/>
        <end position="382"/>
    </location>
</feature>
<feature type="compositionally biased region" description="Basic and acidic residues" evidence="1">
    <location>
        <begin position="189"/>
        <end position="217"/>
    </location>
</feature>
<feature type="compositionally biased region" description="Basic residues" evidence="1">
    <location>
        <begin position="1"/>
        <end position="11"/>
    </location>
</feature>
<evidence type="ECO:0000313" key="3">
    <source>
        <dbReference type="Proteomes" id="UP001217918"/>
    </source>
</evidence>
<feature type="compositionally biased region" description="Low complexity" evidence="1">
    <location>
        <begin position="223"/>
        <end position="240"/>
    </location>
</feature>
<feature type="compositionally biased region" description="Low complexity" evidence="1">
    <location>
        <begin position="12"/>
        <end position="26"/>
    </location>
</feature>
<name>A0AAD9MEJ6_9PEZI</name>
<feature type="compositionally biased region" description="Low complexity" evidence="1">
    <location>
        <begin position="142"/>
        <end position="154"/>
    </location>
</feature>
<dbReference type="EMBL" id="JAQQPM010000008">
    <property type="protein sequence ID" value="KAK2074174.1"/>
    <property type="molecule type" value="Genomic_DNA"/>
</dbReference>
<protein>
    <submittedName>
        <fullName evidence="2">Uncharacterized protein</fullName>
    </submittedName>
</protein>
<feature type="compositionally biased region" description="Polar residues" evidence="1">
    <location>
        <begin position="108"/>
        <end position="121"/>
    </location>
</feature>
<feature type="region of interest" description="Disordered" evidence="1">
    <location>
        <begin position="700"/>
        <end position="720"/>
    </location>
</feature>
<feature type="region of interest" description="Disordered" evidence="1">
    <location>
        <begin position="293"/>
        <end position="418"/>
    </location>
</feature>
<gene>
    <name evidence="2" type="ORF">P8C59_008401</name>
</gene>
<feature type="compositionally biased region" description="Basic and acidic residues" evidence="1">
    <location>
        <begin position="293"/>
        <end position="324"/>
    </location>
</feature>
<reference evidence="2" key="1">
    <citation type="journal article" date="2023" name="Mol. Plant Microbe Interact.">
        <title>Elucidating the Obligate Nature and Biological Capacity of an Invasive Fungal Corn Pathogen.</title>
        <authorList>
            <person name="MacCready J.S."/>
            <person name="Roggenkamp E.M."/>
            <person name="Gdanetz K."/>
            <person name="Chilvers M.I."/>
        </authorList>
    </citation>
    <scope>NUCLEOTIDE SEQUENCE</scope>
    <source>
        <strain evidence="2">PM02</strain>
    </source>
</reference>
<feature type="compositionally biased region" description="Basic and acidic residues" evidence="1">
    <location>
        <begin position="931"/>
        <end position="944"/>
    </location>
</feature>
<evidence type="ECO:0000313" key="2">
    <source>
        <dbReference type="EMBL" id="KAK2074174.1"/>
    </source>
</evidence>
<feature type="compositionally biased region" description="Acidic residues" evidence="1">
    <location>
        <begin position="325"/>
        <end position="342"/>
    </location>
</feature>
<feature type="compositionally biased region" description="Polar residues" evidence="1">
    <location>
        <begin position="753"/>
        <end position="762"/>
    </location>
</feature>
<proteinExistence type="predicted"/>
<feature type="compositionally biased region" description="Basic and acidic residues" evidence="1">
    <location>
        <begin position="513"/>
        <end position="528"/>
    </location>
</feature>
<feature type="region of interest" description="Disordered" evidence="1">
    <location>
        <begin position="753"/>
        <end position="788"/>
    </location>
</feature>
<dbReference type="Proteomes" id="UP001217918">
    <property type="component" value="Unassembled WGS sequence"/>
</dbReference>
<comment type="caution">
    <text evidence="2">The sequence shown here is derived from an EMBL/GenBank/DDBJ whole genome shotgun (WGS) entry which is preliminary data.</text>
</comment>
<feature type="region of interest" description="Disordered" evidence="1">
    <location>
        <begin position="513"/>
        <end position="539"/>
    </location>
</feature>
<evidence type="ECO:0000256" key="1">
    <source>
        <dbReference type="SAM" id="MobiDB-lite"/>
    </source>
</evidence>